<sequence>DVLTLLELLEAATKLLSVIFYPTIGDIHLVFLSIQDFLDSYI</sequence>
<proteinExistence type="predicted"/>
<reference evidence="1" key="1">
    <citation type="submission" date="2021-06" db="EMBL/GenBank/DDBJ databases">
        <authorList>
            <person name="Kallberg Y."/>
            <person name="Tangrot J."/>
            <person name="Rosling A."/>
        </authorList>
    </citation>
    <scope>NUCLEOTIDE SEQUENCE</scope>
    <source>
        <strain evidence="1">MA453B</strain>
    </source>
</reference>
<dbReference type="EMBL" id="CAJVPY010026723">
    <property type="protein sequence ID" value="CAG8790177.1"/>
    <property type="molecule type" value="Genomic_DNA"/>
</dbReference>
<organism evidence="1 2">
    <name type="scientific">Dentiscutata erythropus</name>
    <dbReference type="NCBI Taxonomy" id="1348616"/>
    <lineage>
        <taxon>Eukaryota</taxon>
        <taxon>Fungi</taxon>
        <taxon>Fungi incertae sedis</taxon>
        <taxon>Mucoromycota</taxon>
        <taxon>Glomeromycotina</taxon>
        <taxon>Glomeromycetes</taxon>
        <taxon>Diversisporales</taxon>
        <taxon>Gigasporaceae</taxon>
        <taxon>Dentiscutata</taxon>
    </lineage>
</organism>
<evidence type="ECO:0000313" key="1">
    <source>
        <dbReference type="EMBL" id="CAG8790177.1"/>
    </source>
</evidence>
<dbReference type="Proteomes" id="UP000789405">
    <property type="component" value="Unassembled WGS sequence"/>
</dbReference>
<feature type="non-terminal residue" evidence="1">
    <location>
        <position position="42"/>
    </location>
</feature>
<evidence type="ECO:0000313" key="2">
    <source>
        <dbReference type="Proteomes" id="UP000789405"/>
    </source>
</evidence>
<protein>
    <submittedName>
        <fullName evidence="1">4324_t:CDS:1</fullName>
    </submittedName>
</protein>
<gene>
    <name evidence="1" type="ORF">DERYTH_LOCUS21252</name>
</gene>
<comment type="caution">
    <text evidence="1">The sequence shown here is derived from an EMBL/GenBank/DDBJ whole genome shotgun (WGS) entry which is preliminary data.</text>
</comment>
<dbReference type="AlphaFoldDB" id="A0A9N9P791"/>
<accession>A0A9N9P791</accession>
<keyword evidence="2" id="KW-1185">Reference proteome</keyword>
<name>A0A9N9P791_9GLOM</name>
<feature type="non-terminal residue" evidence="1">
    <location>
        <position position="1"/>
    </location>
</feature>